<evidence type="ECO:0000313" key="2">
    <source>
        <dbReference type="EMBL" id="RDB27344.1"/>
    </source>
</evidence>
<feature type="region of interest" description="Disordered" evidence="1">
    <location>
        <begin position="219"/>
        <end position="284"/>
    </location>
</feature>
<name>A0A369K6C6_HYPMA</name>
<accession>A0A369K6C6</accession>
<gene>
    <name evidence="2" type="ORF">Hypma_004326</name>
</gene>
<dbReference type="EMBL" id="LUEZ02000017">
    <property type="protein sequence ID" value="RDB27344.1"/>
    <property type="molecule type" value="Genomic_DNA"/>
</dbReference>
<proteinExistence type="predicted"/>
<reference evidence="2" key="1">
    <citation type="submission" date="2018-04" db="EMBL/GenBank/DDBJ databases">
        <title>Whole genome sequencing of Hypsizygus marmoreus.</title>
        <authorList>
            <person name="Choi I.-G."/>
            <person name="Min B."/>
            <person name="Kim J.-G."/>
            <person name="Kim S."/>
            <person name="Oh Y.-L."/>
            <person name="Kong W.-S."/>
            <person name="Park H."/>
            <person name="Jeong J."/>
            <person name="Song E.-S."/>
        </authorList>
    </citation>
    <scope>NUCLEOTIDE SEQUENCE [LARGE SCALE GENOMIC DNA]</scope>
    <source>
        <strain evidence="2">51987-8</strain>
    </source>
</reference>
<protein>
    <submittedName>
        <fullName evidence="2">Uncharacterized protein</fullName>
    </submittedName>
</protein>
<comment type="caution">
    <text evidence="2">The sequence shown here is derived from an EMBL/GenBank/DDBJ whole genome shotgun (WGS) entry which is preliminary data.</text>
</comment>
<feature type="compositionally biased region" description="Acidic residues" evidence="1">
    <location>
        <begin position="228"/>
        <end position="254"/>
    </location>
</feature>
<organism evidence="2 3">
    <name type="scientific">Hypsizygus marmoreus</name>
    <name type="common">White beech mushroom</name>
    <name type="synonym">Agaricus marmoreus</name>
    <dbReference type="NCBI Taxonomy" id="39966"/>
    <lineage>
        <taxon>Eukaryota</taxon>
        <taxon>Fungi</taxon>
        <taxon>Dikarya</taxon>
        <taxon>Basidiomycota</taxon>
        <taxon>Agaricomycotina</taxon>
        <taxon>Agaricomycetes</taxon>
        <taxon>Agaricomycetidae</taxon>
        <taxon>Agaricales</taxon>
        <taxon>Tricholomatineae</taxon>
        <taxon>Lyophyllaceae</taxon>
        <taxon>Hypsizygus</taxon>
    </lineage>
</organism>
<dbReference type="InParanoid" id="A0A369K6C6"/>
<evidence type="ECO:0000256" key="1">
    <source>
        <dbReference type="SAM" id="MobiDB-lite"/>
    </source>
</evidence>
<sequence>MASDTSPGPYYPICEWRRYWCEETQLVEAGIEPRTSPFDLSSLCGTYHWVWYGNSEAGDPLIEPETEDSDNDGEGHDEWGSITIQRKAKTKPATPGNFKGSFEMCMLSGKIDGLLKHKDEKTKRTIPNSWMIKRTEWIEGQDMPEEGQRLYVSEKLDDNGHPFLGFFCTDGGGCHGSPDTNMIAKRQKEGYEPGKGMPWVGLTKKEKRRLGFELTDGEIRRRAKQGYAEEEEDDESEDESGEASEESLSEDEDDGTRASRKRGPHTCLADPLEERPATRVRLAN</sequence>
<dbReference type="OrthoDB" id="2861089at2759"/>
<dbReference type="AlphaFoldDB" id="A0A369K6C6"/>
<dbReference type="Proteomes" id="UP000076154">
    <property type="component" value="Unassembled WGS sequence"/>
</dbReference>
<evidence type="ECO:0000313" key="3">
    <source>
        <dbReference type="Proteomes" id="UP000076154"/>
    </source>
</evidence>
<keyword evidence="3" id="KW-1185">Reference proteome</keyword>